<keyword evidence="2" id="KW-1133">Transmembrane helix</keyword>
<feature type="coiled-coil region" evidence="1">
    <location>
        <begin position="144"/>
        <end position="182"/>
    </location>
</feature>
<protein>
    <submittedName>
        <fullName evidence="3">Uncharacterized protein</fullName>
    </submittedName>
</protein>
<evidence type="ECO:0000256" key="2">
    <source>
        <dbReference type="SAM" id="Phobius"/>
    </source>
</evidence>
<proteinExistence type="predicted"/>
<keyword evidence="2" id="KW-0472">Membrane</keyword>
<evidence type="ECO:0000313" key="4">
    <source>
        <dbReference type="Proteomes" id="UP000177171"/>
    </source>
</evidence>
<keyword evidence="1" id="KW-0175">Coiled coil</keyword>
<name>A0A1G2LRF7_9BACT</name>
<feature type="transmembrane region" description="Helical" evidence="2">
    <location>
        <begin position="83"/>
        <end position="103"/>
    </location>
</feature>
<dbReference type="AlphaFoldDB" id="A0A1G2LRF7"/>
<sequence>MNEEEQQQFEELEEERTHNEYFGELKEIGGIIATAREHQIKSAFQLAGHLNSLIKEGHVTTAFLIALALAGAKDGWDWTFGKIPIVGLIGGTCISLALFLFLWGKGMFKKGKIKMARLILVLFFDNIPLIKNLPTNTLMVLYAWHVVKKRAREAEEKLKDLQEKTGQTLEGLESEEMELEEEYA</sequence>
<gene>
    <name evidence="3" type="ORF">A3G49_03185</name>
</gene>
<organism evidence="3 4">
    <name type="scientific">Candidatus Sungbacteria bacterium RIFCSPLOWO2_12_FULL_41_11</name>
    <dbReference type="NCBI Taxonomy" id="1802286"/>
    <lineage>
        <taxon>Bacteria</taxon>
        <taxon>Candidatus Sungiibacteriota</taxon>
    </lineage>
</organism>
<evidence type="ECO:0000313" key="3">
    <source>
        <dbReference type="EMBL" id="OHA14216.1"/>
    </source>
</evidence>
<comment type="caution">
    <text evidence="3">The sequence shown here is derived from an EMBL/GenBank/DDBJ whole genome shotgun (WGS) entry which is preliminary data.</text>
</comment>
<dbReference type="Proteomes" id="UP000177171">
    <property type="component" value="Unassembled WGS sequence"/>
</dbReference>
<dbReference type="EMBL" id="MHQY01000013">
    <property type="protein sequence ID" value="OHA14216.1"/>
    <property type="molecule type" value="Genomic_DNA"/>
</dbReference>
<accession>A0A1G2LRF7</accession>
<keyword evidence="2" id="KW-0812">Transmembrane</keyword>
<reference evidence="3 4" key="1">
    <citation type="journal article" date="2016" name="Nat. Commun.">
        <title>Thousands of microbial genomes shed light on interconnected biogeochemical processes in an aquifer system.</title>
        <authorList>
            <person name="Anantharaman K."/>
            <person name="Brown C.T."/>
            <person name="Hug L.A."/>
            <person name="Sharon I."/>
            <person name="Castelle C.J."/>
            <person name="Probst A.J."/>
            <person name="Thomas B.C."/>
            <person name="Singh A."/>
            <person name="Wilkins M.J."/>
            <person name="Karaoz U."/>
            <person name="Brodie E.L."/>
            <person name="Williams K.H."/>
            <person name="Hubbard S.S."/>
            <person name="Banfield J.F."/>
        </authorList>
    </citation>
    <scope>NUCLEOTIDE SEQUENCE [LARGE SCALE GENOMIC DNA]</scope>
</reference>
<evidence type="ECO:0000256" key="1">
    <source>
        <dbReference type="SAM" id="Coils"/>
    </source>
</evidence>